<feature type="region of interest" description="Disordered" evidence="1">
    <location>
        <begin position="414"/>
        <end position="441"/>
    </location>
</feature>
<proteinExistence type="predicted"/>
<feature type="compositionally biased region" description="Basic and acidic residues" evidence="1">
    <location>
        <begin position="418"/>
        <end position="432"/>
    </location>
</feature>
<organism evidence="2">
    <name type="scientific">Tanacetum cinerariifolium</name>
    <name type="common">Dalmatian daisy</name>
    <name type="synonym">Chrysanthemum cinerariifolium</name>
    <dbReference type="NCBI Taxonomy" id="118510"/>
    <lineage>
        <taxon>Eukaryota</taxon>
        <taxon>Viridiplantae</taxon>
        <taxon>Streptophyta</taxon>
        <taxon>Embryophyta</taxon>
        <taxon>Tracheophyta</taxon>
        <taxon>Spermatophyta</taxon>
        <taxon>Magnoliopsida</taxon>
        <taxon>eudicotyledons</taxon>
        <taxon>Gunneridae</taxon>
        <taxon>Pentapetalae</taxon>
        <taxon>asterids</taxon>
        <taxon>campanulids</taxon>
        <taxon>Asterales</taxon>
        <taxon>Asteraceae</taxon>
        <taxon>Asteroideae</taxon>
        <taxon>Anthemideae</taxon>
        <taxon>Anthemidinae</taxon>
        <taxon>Tanacetum</taxon>
    </lineage>
</organism>
<comment type="caution">
    <text evidence="2">The sequence shown here is derived from an EMBL/GenBank/DDBJ whole genome shotgun (WGS) entry which is preliminary data.</text>
</comment>
<sequence length="562" mass="63981">MTSEEFTEVHLPHDLAYHGSLSLSKSLESLVVIQQFIKAGKLSCVVWMMNDGDLVSFTKVFNINTPCGSLYGALRFNRNGEPITKKRQVIAKHHQSHLKIMNQAHSHLKFMKSATMTQHKLNKHVPDKSCELVGVLDLWHECSGEKVKGSTSMIECSKRRALAPQRRREGVRRSLGVLWLEEKLDQQEEEHVRREAALKKEFEDQRKEDHLNGKRSLRNSKILCLEDHHIPFPLNDAFTDGSLMDLTVSVATFSNSECGKFVGKERQIFVANQSENVCEKYVGNNYGNPVEEIEEIQVPVTQKKTSRRRQTAPKKKHQKEKGADQRCIPWTLEEETALYKGWVRISEYSIKGNMIKERGFWIEILNGASDVDYLQKALIDYQAEYGVPFTLLQCWEESGEGSINLNTTVRDEAENEVEEVRRPKPMGRDQAKRKVKAGSASSASSFDVEPLTKMMVSDKREKAGIFSGDLINKCSLRSHNPTTPIPPSPDLVIADTAPFFSIYADGSRSTWHNDCLSKCLANRLPSWTYFVWSNNKSSCRNSWSISLDQFQQELCVANHNGW</sequence>
<dbReference type="AlphaFoldDB" id="A0A6L2MYY9"/>
<reference evidence="2" key="1">
    <citation type="journal article" date="2019" name="Sci. Rep.">
        <title>Draft genome of Tanacetum cinerariifolium, the natural source of mosquito coil.</title>
        <authorList>
            <person name="Yamashiro T."/>
            <person name="Shiraishi A."/>
            <person name="Satake H."/>
            <person name="Nakayama K."/>
        </authorList>
    </citation>
    <scope>NUCLEOTIDE SEQUENCE</scope>
</reference>
<protein>
    <submittedName>
        <fullName evidence="2">Uncharacterized protein</fullName>
    </submittedName>
</protein>
<accession>A0A6L2MYY9</accession>
<evidence type="ECO:0000256" key="1">
    <source>
        <dbReference type="SAM" id="MobiDB-lite"/>
    </source>
</evidence>
<gene>
    <name evidence="2" type="ORF">Tci_051166</name>
</gene>
<feature type="region of interest" description="Disordered" evidence="1">
    <location>
        <begin position="300"/>
        <end position="322"/>
    </location>
</feature>
<name>A0A6L2MYY9_TANCI</name>
<dbReference type="EMBL" id="BKCJ010007821">
    <property type="protein sequence ID" value="GEU79188.1"/>
    <property type="molecule type" value="Genomic_DNA"/>
</dbReference>
<evidence type="ECO:0000313" key="2">
    <source>
        <dbReference type="EMBL" id="GEU79188.1"/>
    </source>
</evidence>
<feature type="compositionally biased region" description="Basic residues" evidence="1">
    <location>
        <begin position="304"/>
        <end position="319"/>
    </location>
</feature>